<protein>
    <submittedName>
        <fullName evidence="1">Uncharacterized protein</fullName>
    </submittedName>
</protein>
<dbReference type="AlphaFoldDB" id="A0A6C0KNF4"/>
<organism evidence="1">
    <name type="scientific">viral metagenome</name>
    <dbReference type="NCBI Taxonomy" id="1070528"/>
    <lineage>
        <taxon>unclassified sequences</taxon>
        <taxon>metagenomes</taxon>
        <taxon>organismal metagenomes</taxon>
    </lineage>
</organism>
<accession>A0A6C0KNF4</accession>
<reference evidence="1" key="1">
    <citation type="journal article" date="2020" name="Nature">
        <title>Giant virus diversity and host interactions through global metagenomics.</title>
        <authorList>
            <person name="Schulz F."/>
            <person name="Roux S."/>
            <person name="Paez-Espino D."/>
            <person name="Jungbluth S."/>
            <person name="Walsh D.A."/>
            <person name="Denef V.J."/>
            <person name="McMahon K.D."/>
            <person name="Konstantinidis K.T."/>
            <person name="Eloe-Fadrosh E.A."/>
            <person name="Kyrpides N.C."/>
            <person name="Woyke T."/>
        </authorList>
    </citation>
    <scope>NUCLEOTIDE SEQUENCE</scope>
    <source>
        <strain evidence="1">GVMAG-S-3300012919-55</strain>
    </source>
</reference>
<name>A0A6C0KNF4_9ZZZZ</name>
<proteinExistence type="predicted"/>
<evidence type="ECO:0000313" key="1">
    <source>
        <dbReference type="EMBL" id="QHU17868.1"/>
    </source>
</evidence>
<sequence>MHGVLELTSFSKNHDDIIKERVEWLIIKIYSFYPRLETRHFLKNVSKLDLYNYVRIKFIMGEPL</sequence>
<dbReference type="EMBL" id="MN740919">
    <property type="protein sequence ID" value="QHU17868.1"/>
    <property type="molecule type" value="Genomic_DNA"/>
</dbReference>